<dbReference type="EMBL" id="QJKJ01006073">
    <property type="protein sequence ID" value="RDX88025.1"/>
    <property type="molecule type" value="Genomic_DNA"/>
</dbReference>
<reference evidence="1" key="1">
    <citation type="submission" date="2018-05" db="EMBL/GenBank/DDBJ databases">
        <title>Draft genome of Mucuna pruriens seed.</title>
        <authorList>
            <person name="Nnadi N.E."/>
            <person name="Vos R."/>
            <person name="Hasami M.H."/>
            <person name="Devisetty U.K."/>
            <person name="Aguiy J.C."/>
        </authorList>
    </citation>
    <scope>NUCLEOTIDE SEQUENCE [LARGE SCALE GENOMIC DNA]</scope>
    <source>
        <strain evidence="1">JCA_2017</strain>
    </source>
</reference>
<dbReference type="PANTHER" id="PTHR24559">
    <property type="entry name" value="TRANSPOSON TY3-I GAG-POL POLYPROTEIN"/>
    <property type="match status" value="1"/>
</dbReference>
<dbReference type="SUPFAM" id="SSF56672">
    <property type="entry name" value="DNA/RNA polymerases"/>
    <property type="match status" value="1"/>
</dbReference>
<protein>
    <submittedName>
        <fullName evidence="1">Uncharacterized protein</fullName>
    </submittedName>
</protein>
<dbReference type="AlphaFoldDB" id="A0A371GBW4"/>
<sequence>MALEDKDKTTFITTWGTFCYKVMSFGLKNNGATYQRAMCARLRISVKQNDAESKCRVLTHLGCWLSCYRQRLSRYDLGRDLFVSDSTDSRFDAIDFINPSPVQFLYPTSKSILALGIFMTIAKGSSIAIPRNYKIATSSVGRDYVQGLDLMTPSSMTITMSDGDGSPSLARSLRIKSTRVRW</sequence>
<organism evidence="1 2">
    <name type="scientific">Mucuna pruriens</name>
    <name type="common">Velvet bean</name>
    <name type="synonym">Dolichos pruriens</name>
    <dbReference type="NCBI Taxonomy" id="157652"/>
    <lineage>
        <taxon>Eukaryota</taxon>
        <taxon>Viridiplantae</taxon>
        <taxon>Streptophyta</taxon>
        <taxon>Embryophyta</taxon>
        <taxon>Tracheophyta</taxon>
        <taxon>Spermatophyta</taxon>
        <taxon>Magnoliopsida</taxon>
        <taxon>eudicotyledons</taxon>
        <taxon>Gunneridae</taxon>
        <taxon>Pentapetalae</taxon>
        <taxon>rosids</taxon>
        <taxon>fabids</taxon>
        <taxon>Fabales</taxon>
        <taxon>Fabaceae</taxon>
        <taxon>Papilionoideae</taxon>
        <taxon>50 kb inversion clade</taxon>
        <taxon>NPAAA clade</taxon>
        <taxon>indigoferoid/millettioid clade</taxon>
        <taxon>Phaseoleae</taxon>
        <taxon>Mucuna</taxon>
    </lineage>
</organism>
<comment type="caution">
    <text evidence="1">The sequence shown here is derived from an EMBL/GenBank/DDBJ whole genome shotgun (WGS) entry which is preliminary data.</text>
</comment>
<dbReference type="Gene3D" id="3.10.10.10">
    <property type="entry name" value="HIV Type 1 Reverse Transcriptase, subunit A, domain 1"/>
    <property type="match status" value="1"/>
</dbReference>
<dbReference type="Proteomes" id="UP000257109">
    <property type="component" value="Unassembled WGS sequence"/>
</dbReference>
<name>A0A371GBW4_MUCPR</name>
<keyword evidence="2" id="KW-1185">Reference proteome</keyword>
<gene>
    <name evidence="1" type="ORF">CR513_30429</name>
</gene>
<dbReference type="InterPro" id="IPR043502">
    <property type="entry name" value="DNA/RNA_pol_sf"/>
</dbReference>
<proteinExistence type="predicted"/>
<evidence type="ECO:0000313" key="1">
    <source>
        <dbReference type="EMBL" id="RDX88025.1"/>
    </source>
</evidence>
<dbReference type="InterPro" id="IPR053134">
    <property type="entry name" value="RNA-dir_DNA_polymerase"/>
</dbReference>
<dbReference type="PANTHER" id="PTHR24559:SF457">
    <property type="entry name" value="RNA-DIRECTED DNA POLYMERASE HOMOLOG"/>
    <property type="match status" value="1"/>
</dbReference>
<accession>A0A371GBW4</accession>
<evidence type="ECO:0000313" key="2">
    <source>
        <dbReference type="Proteomes" id="UP000257109"/>
    </source>
</evidence>
<feature type="non-terminal residue" evidence="1">
    <location>
        <position position="1"/>
    </location>
</feature>
<dbReference type="OrthoDB" id="1431924at2759"/>